<sequence length="183" mass="20172">MSKWPKAPELTTSHWLNTNVPLTIEGLKGKVIALHTFQMLCPGCVSYGLPQASKLAHFFRDEDLVVIGLHTVFEHHQAMQLESLKAFVHEYRLNFPIAVDAPSDGDIPITMAEYGLAGTPALVLIDRQGQVRFAHHGAIDDMLVSKMVSFLLCEDKRNNEDLDLFSKVSGIGQSSGEKCSANP</sequence>
<comment type="caution">
    <text evidence="2">The sequence shown here is derived from an EMBL/GenBank/DDBJ whole genome shotgun (WGS) entry which is preliminary data.</text>
</comment>
<feature type="domain" description="Thioredoxin" evidence="1">
    <location>
        <begin position="1"/>
        <end position="153"/>
    </location>
</feature>
<accession>A0ABQ6EVI6</accession>
<proteinExistence type="predicted"/>
<dbReference type="SUPFAM" id="SSF52833">
    <property type="entry name" value="Thioredoxin-like"/>
    <property type="match status" value="1"/>
</dbReference>
<dbReference type="RefSeq" id="WP_284190469.1">
    <property type="nucleotide sequence ID" value="NZ_BSPW01000008.1"/>
</dbReference>
<name>A0ABQ6EVI6_9VIBR</name>
<gene>
    <name evidence="2" type="ORF">GCM10007938_03180</name>
</gene>
<dbReference type="InterPro" id="IPR036249">
    <property type="entry name" value="Thioredoxin-like_sf"/>
</dbReference>
<evidence type="ECO:0000313" key="2">
    <source>
        <dbReference type="EMBL" id="GLT16542.1"/>
    </source>
</evidence>
<reference evidence="3" key="1">
    <citation type="journal article" date="2019" name="Int. J. Syst. Evol. Microbiol.">
        <title>The Global Catalogue of Microorganisms (GCM) 10K type strain sequencing project: providing services to taxonomists for standard genome sequencing and annotation.</title>
        <authorList>
            <consortium name="The Broad Institute Genomics Platform"/>
            <consortium name="The Broad Institute Genome Sequencing Center for Infectious Disease"/>
            <person name="Wu L."/>
            <person name="Ma J."/>
        </authorList>
    </citation>
    <scope>NUCLEOTIDE SEQUENCE [LARGE SCALE GENOMIC DNA]</scope>
    <source>
        <strain evidence="3">NBRC 108723</strain>
    </source>
</reference>
<dbReference type="EMBL" id="BSPW01000008">
    <property type="protein sequence ID" value="GLT16542.1"/>
    <property type="molecule type" value="Genomic_DNA"/>
</dbReference>
<protein>
    <recommendedName>
        <fullName evidence="1">Thioredoxin domain-containing protein</fullName>
    </recommendedName>
</protein>
<organism evidence="2 3">
    <name type="scientific">Vibrio zhanjiangensis</name>
    <dbReference type="NCBI Taxonomy" id="1046128"/>
    <lineage>
        <taxon>Bacteria</taxon>
        <taxon>Pseudomonadati</taxon>
        <taxon>Pseudomonadota</taxon>
        <taxon>Gammaproteobacteria</taxon>
        <taxon>Vibrionales</taxon>
        <taxon>Vibrionaceae</taxon>
        <taxon>Vibrio</taxon>
    </lineage>
</organism>
<dbReference type="PANTHER" id="PTHR42852:SF13">
    <property type="entry name" value="PROTEIN DIPZ"/>
    <property type="match status" value="1"/>
</dbReference>
<dbReference type="PROSITE" id="PS51352">
    <property type="entry name" value="THIOREDOXIN_2"/>
    <property type="match status" value="1"/>
</dbReference>
<dbReference type="InterPro" id="IPR050553">
    <property type="entry name" value="Thioredoxin_ResA/DsbE_sf"/>
</dbReference>
<keyword evidence="3" id="KW-1185">Reference proteome</keyword>
<dbReference type="InterPro" id="IPR013766">
    <property type="entry name" value="Thioredoxin_domain"/>
</dbReference>
<dbReference type="Gene3D" id="3.40.30.10">
    <property type="entry name" value="Glutaredoxin"/>
    <property type="match status" value="1"/>
</dbReference>
<dbReference type="Pfam" id="PF08534">
    <property type="entry name" value="Redoxin"/>
    <property type="match status" value="1"/>
</dbReference>
<evidence type="ECO:0000313" key="3">
    <source>
        <dbReference type="Proteomes" id="UP001157138"/>
    </source>
</evidence>
<evidence type="ECO:0000259" key="1">
    <source>
        <dbReference type="PROSITE" id="PS51352"/>
    </source>
</evidence>
<dbReference type="PANTHER" id="PTHR42852">
    <property type="entry name" value="THIOL:DISULFIDE INTERCHANGE PROTEIN DSBE"/>
    <property type="match status" value="1"/>
</dbReference>
<dbReference type="InterPro" id="IPR013740">
    <property type="entry name" value="Redoxin"/>
</dbReference>
<dbReference type="Proteomes" id="UP001157138">
    <property type="component" value="Unassembled WGS sequence"/>
</dbReference>